<dbReference type="EMBL" id="CAAALY010019287">
    <property type="protein sequence ID" value="VEL13890.1"/>
    <property type="molecule type" value="Genomic_DNA"/>
</dbReference>
<accession>A0A448WKC7</accession>
<reference evidence="2" key="1">
    <citation type="submission" date="2018-11" db="EMBL/GenBank/DDBJ databases">
        <authorList>
            <consortium name="Pathogen Informatics"/>
        </authorList>
    </citation>
    <scope>NUCLEOTIDE SEQUENCE</scope>
</reference>
<sequence length="77" mass="8936">MSDDFLRLLLLRYCFCTLVLHSHRGFRGPAFYPAALPPLPESELMECRRLHKLLQELELLLDCKAYFPAAGLFLILK</sequence>
<keyword evidence="1" id="KW-0732">Signal</keyword>
<dbReference type="Proteomes" id="UP000784294">
    <property type="component" value="Unassembled WGS sequence"/>
</dbReference>
<evidence type="ECO:0000313" key="3">
    <source>
        <dbReference type="Proteomes" id="UP000784294"/>
    </source>
</evidence>
<comment type="caution">
    <text evidence="2">The sequence shown here is derived from an EMBL/GenBank/DDBJ whole genome shotgun (WGS) entry which is preliminary data.</text>
</comment>
<dbReference type="AlphaFoldDB" id="A0A448WKC7"/>
<feature type="chain" id="PRO_5019328582" description="Secreted protein" evidence="1">
    <location>
        <begin position="17"/>
        <end position="77"/>
    </location>
</feature>
<name>A0A448WKC7_9PLAT</name>
<proteinExistence type="predicted"/>
<keyword evidence="3" id="KW-1185">Reference proteome</keyword>
<feature type="signal peptide" evidence="1">
    <location>
        <begin position="1"/>
        <end position="16"/>
    </location>
</feature>
<gene>
    <name evidence="2" type="ORF">PXEA_LOCUS7330</name>
</gene>
<protein>
    <recommendedName>
        <fullName evidence="4">Secreted protein</fullName>
    </recommendedName>
</protein>
<evidence type="ECO:0008006" key="4">
    <source>
        <dbReference type="Google" id="ProtNLM"/>
    </source>
</evidence>
<organism evidence="2 3">
    <name type="scientific">Protopolystoma xenopodis</name>
    <dbReference type="NCBI Taxonomy" id="117903"/>
    <lineage>
        <taxon>Eukaryota</taxon>
        <taxon>Metazoa</taxon>
        <taxon>Spiralia</taxon>
        <taxon>Lophotrochozoa</taxon>
        <taxon>Platyhelminthes</taxon>
        <taxon>Monogenea</taxon>
        <taxon>Polyopisthocotylea</taxon>
        <taxon>Polystomatidea</taxon>
        <taxon>Polystomatidae</taxon>
        <taxon>Protopolystoma</taxon>
    </lineage>
</organism>
<evidence type="ECO:0000256" key="1">
    <source>
        <dbReference type="SAM" id="SignalP"/>
    </source>
</evidence>
<evidence type="ECO:0000313" key="2">
    <source>
        <dbReference type="EMBL" id="VEL13890.1"/>
    </source>
</evidence>